<dbReference type="Pfam" id="PF02310">
    <property type="entry name" value="B12-binding"/>
    <property type="match status" value="1"/>
</dbReference>
<dbReference type="GO" id="GO:0050667">
    <property type="term" value="P:homocysteine metabolic process"/>
    <property type="evidence" value="ECO:0007669"/>
    <property type="project" value="TreeGrafter"/>
</dbReference>
<evidence type="ECO:0000313" key="5">
    <source>
        <dbReference type="EMBL" id="ATW28052.1"/>
    </source>
</evidence>
<keyword evidence="6" id="KW-1185">Reference proteome</keyword>
<dbReference type="RefSeq" id="WP_148137459.1">
    <property type="nucleotide sequence ID" value="NZ_CP017634.1"/>
</dbReference>
<proteinExistence type="predicted"/>
<dbReference type="PROSITE" id="PS51337">
    <property type="entry name" value="B12_BINDING_NTER"/>
    <property type="match status" value="1"/>
</dbReference>
<dbReference type="GO" id="GO:0046872">
    <property type="term" value="F:metal ion binding"/>
    <property type="evidence" value="ECO:0007669"/>
    <property type="project" value="UniProtKB-KW"/>
</dbReference>
<dbReference type="Gene3D" id="3.40.50.280">
    <property type="entry name" value="Cobalamin-binding domain"/>
    <property type="match status" value="1"/>
</dbReference>
<evidence type="ECO:0000256" key="1">
    <source>
        <dbReference type="ARBA" id="ARBA00022723"/>
    </source>
</evidence>
<dbReference type="InterPro" id="IPR036724">
    <property type="entry name" value="Cobalamin-bd_sf"/>
</dbReference>
<dbReference type="PANTHER" id="PTHR45833">
    <property type="entry name" value="METHIONINE SYNTHASE"/>
    <property type="match status" value="1"/>
</dbReference>
<evidence type="ECO:0000256" key="2">
    <source>
        <dbReference type="ARBA" id="ARBA00023285"/>
    </source>
</evidence>
<dbReference type="SUPFAM" id="SSF52242">
    <property type="entry name" value="Cobalamin (vitamin B12)-binding domain"/>
    <property type="match status" value="1"/>
</dbReference>
<evidence type="ECO:0000313" key="6">
    <source>
        <dbReference type="Proteomes" id="UP000323521"/>
    </source>
</evidence>
<dbReference type="SUPFAM" id="SSF47644">
    <property type="entry name" value="Methionine synthase domain"/>
    <property type="match status" value="1"/>
</dbReference>
<dbReference type="PROSITE" id="PS51332">
    <property type="entry name" value="B12_BINDING"/>
    <property type="match status" value="1"/>
</dbReference>
<protein>
    <recommendedName>
        <fullName evidence="7">Cobalamin-binding protein</fullName>
    </recommendedName>
</protein>
<dbReference type="GO" id="GO:0046653">
    <property type="term" value="P:tetrahydrofolate metabolic process"/>
    <property type="evidence" value="ECO:0007669"/>
    <property type="project" value="TreeGrafter"/>
</dbReference>
<dbReference type="InterPro" id="IPR003759">
    <property type="entry name" value="Cbl-bd_cap"/>
</dbReference>
<dbReference type="Gene3D" id="1.10.1240.10">
    <property type="entry name" value="Methionine synthase domain"/>
    <property type="match status" value="1"/>
</dbReference>
<feature type="domain" description="B12-binding" evidence="3">
    <location>
        <begin position="146"/>
        <end position="271"/>
    </location>
</feature>
<sequence>MSREKFLGNLVSELYDKDPVKTLQILKKSYDDEWEQLNLAEEIDESQSEMESLIADIIPEEEPFCSIAKATLKGEVTKTVQLVEDALFKRIPSQELVMKGLLPGVQAAVSLYDARWFFAPELLMAGDAIREATKVALKGLEKMDKRGLILMHAPAGDVHDIGKNIVKIVLEANFFEVIDMGIDVSTDKVVQAVKELKPVMITGSALMTTTMAPFIQTGKALVEEGLTIPFAMGGAPVTKKWVEGIELGIYGKGPKQAVEMAMLAASGLSWREIRERLHA</sequence>
<dbReference type="GO" id="GO:0005829">
    <property type="term" value="C:cytosol"/>
    <property type="evidence" value="ECO:0007669"/>
    <property type="project" value="TreeGrafter"/>
</dbReference>
<evidence type="ECO:0000259" key="4">
    <source>
        <dbReference type="PROSITE" id="PS51337"/>
    </source>
</evidence>
<dbReference type="GO" id="GO:0031419">
    <property type="term" value="F:cobalamin binding"/>
    <property type="evidence" value="ECO:0007669"/>
    <property type="project" value="InterPro"/>
</dbReference>
<dbReference type="SMART" id="SM01018">
    <property type="entry name" value="B12-binding_2"/>
    <property type="match status" value="1"/>
</dbReference>
<dbReference type="PANTHER" id="PTHR45833:SF1">
    <property type="entry name" value="METHIONINE SYNTHASE"/>
    <property type="match status" value="1"/>
</dbReference>
<name>A0A3G1KZU7_FORW1</name>
<dbReference type="OrthoDB" id="9783599at2"/>
<evidence type="ECO:0000259" key="3">
    <source>
        <dbReference type="PROSITE" id="PS51332"/>
    </source>
</evidence>
<dbReference type="GO" id="GO:0008705">
    <property type="term" value="F:methionine synthase activity"/>
    <property type="evidence" value="ECO:0007669"/>
    <property type="project" value="TreeGrafter"/>
</dbReference>
<gene>
    <name evidence="5" type="ORF">DCMF_27820</name>
</gene>
<dbReference type="InterPro" id="IPR036594">
    <property type="entry name" value="Meth_synthase_dom"/>
</dbReference>
<feature type="domain" description="B12-binding N-terminal" evidence="4">
    <location>
        <begin position="54"/>
        <end position="148"/>
    </location>
</feature>
<keyword evidence="2" id="KW-0170">Cobalt</keyword>
<reference evidence="5 6" key="1">
    <citation type="submission" date="2016-10" db="EMBL/GenBank/DDBJ databases">
        <title>Complete Genome Sequence of Peptococcaceae strain DCMF.</title>
        <authorList>
            <person name="Edwards R.J."/>
            <person name="Holland S.I."/>
            <person name="Deshpande N.P."/>
            <person name="Wong Y.K."/>
            <person name="Ertan H."/>
            <person name="Manefield M."/>
            <person name="Russell T.L."/>
            <person name="Lee M.J."/>
        </authorList>
    </citation>
    <scope>NUCLEOTIDE SEQUENCE [LARGE SCALE GENOMIC DNA]</scope>
    <source>
        <strain evidence="5 6">DCMF</strain>
    </source>
</reference>
<dbReference type="EMBL" id="CP017634">
    <property type="protein sequence ID" value="ATW28052.1"/>
    <property type="molecule type" value="Genomic_DNA"/>
</dbReference>
<dbReference type="KEGG" id="fwa:DCMF_27820"/>
<dbReference type="AlphaFoldDB" id="A0A3G1KZU7"/>
<evidence type="ECO:0008006" key="7">
    <source>
        <dbReference type="Google" id="ProtNLM"/>
    </source>
</evidence>
<accession>A0A3G1KZU7</accession>
<dbReference type="Proteomes" id="UP000323521">
    <property type="component" value="Chromosome"/>
</dbReference>
<dbReference type="InterPro" id="IPR050554">
    <property type="entry name" value="Met_Synthase/Corrinoid"/>
</dbReference>
<keyword evidence="1" id="KW-0479">Metal-binding</keyword>
<dbReference type="Pfam" id="PF02607">
    <property type="entry name" value="B12-binding_2"/>
    <property type="match status" value="1"/>
</dbReference>
<organism evidence="5 6">
    <name type="scientific">Formimonas warabiya</name>
    <dbReference type="NCBI Taxonomy" id="1761012"/>
    <lineage>
        <taxon>Bacteria</taxon>
        <taxon>Bacillati</taxon>
        <taxon>Bacillota</taxon>
        <taxon>Clostridia</taxon>
        <taxon>Eubacteriales</taxon>
        <taxon>Peptococcaceae</taxon>
        <taxon>Candidatus Formimonas</taxon>
    </lineage>
</organism>
<dbReference type="InterPro" id="IPR006158">
    <property type="entry name" value="Cobalamin-bd"/>
</dbReference>